<evidence type="ECO:0000256" key="1">
    <source>
        <dbReference type="ARBA" id="ARBA00022448"/>
    </source>
</evidence>
<dbReference type="InterPro" id="IPR050222">
    <property type="entry name" value="MATE_MdtK"/>
</dbReference>
<feature type="transmembrane region" description="Helical" evidence="2">
    <location>
        <begin position="164"/>
        <end position="182"/>
    </location>
</feature>
<feature type="transmembrane region" description="Helical" evidence="2">
    <location>
        <begin position="383"/>
        <end position="404"/>
    </location>
</feature>
<dbReference type="PANTHER" id="PTHR43298:SF2">
    <property type="entry name" value="FMN_FAD EXPORTER YEEO-RELATED"/>
    <property type="match status" value="1"/>
</dbReference>
<keyword evidence="1" id="KW-0813">Transport</keyword>
<evidence type="ECO:0000313" key="3">
    <source>
        <dbReference type="EMBL" id="REI41406.1"/>
    </source>
</evidence>
<feature type="transmembrane region" description="Helical" evidence="2">
    <location>
        <begin position="267"/>
        <end position="287"/>
    </location>
</feature>
<keyword evidence="4" id="KW-1185">Reference proteome</keyword>
<evidence type="ECO:0008006" key="5">
    <source>
        <dbReference type="Google" id="ProtNLM"/>
    </source>
</evidence>
<dbReference type="PANTHER" id="PTHR43298">
    <property type="entry name" value="MULTIDRUG RESISTANCE PROTEIN NORM-RELATED"/>
    <property type="match status" value="1"/>
</dbReference>
<feature type="transmembrane region" description="Helical" evidence="2">
    <location>
        <begin position="188"/>
        <end position="210"/>
    </location>
</feature>
<sequence length="441" mass="49410">MIDFKSDKSYFKEYSLRLIFQNVVMGLMMAADKIIGTMFIGVNTLVAINLIGPMQLMIYAISTLFMSGLGSYAGFLLGRKDVDKANQASSMTLFVLAGTMGFITIVVMLFSESISYFVGARGEILEITTKYLFYVSWGFMAMVLAAALDVLIMNDGSPSFIMKVNVFSTVLNLMLNLVFVAFLNWGIFGLVIATTLSNIVHLIISSYYFAFKCKTIKFVTPRINIEVLLRILYNGSSDFIGMFSEGFKRYIINIAIIAFLTPKHMEAYSVVSMFIIIFISSIFYGIAQGLQPIFSKMMGAKKFERLKPLLKYSVKQSNFIALAVFLAALPFMKVLLGFFLSDPETVKIGFYIYLTYGLATLFENLPNAAIMFFTAINRPLESIIFSVSRTIFLLPVLTYLSIYMFGQSGLMIGTLSAECIMILASYKYLKPLAIEKIQIVE</sequence>
<dbReference type="Proteomes" id="UP000263486">
    <property type="component" value="Unassembled WGS sequence"/>
</dbReference>
<proteinExistence type="predicted"/>
<dbReference type="Pfam" id="PF01554">
    <property type="entry name" value="MatE"/>
    <property type="match status" value="2"/>
</dbReference>
<keyword evidence="2" id="KW-0472">Membrane</keyword>
<evidence type="ECO:0000313" key="4">
    <source>
        <dbReference type="Proteomes" id="UP000263486"/>
    </source>
</evidence>
<feature type="transmembrane region" description="Helical" evidence="2">
    <location>
        <begin position="57"/>
        <end position="78"/>
    </location>
</feature>
<comment type="caution">
    <text evidence="3">The sequence shown here is derived from an EMBL/GenBank/DDBJ whole genome shotgun (WGS) entry which is preliminary data.</text>
</comment>
<reference evidence="3 4" key="1">
    <citation type="submission" date="2018-08" db="EMBL/GenBank/DDBJ databases">
        <title>Draft genome sequence of Psychrilyobacter sp. strain SD5 isolated from Black Sea water.</title>
        <authorList>
            <person name="Yadav S."/>
            <person name="Villanueva L."/>
            <person name="Damste J.S.S."/>
        </authorList>
    </citation>
    <scope>NUCLEOTIDE SEQUENCE [LARGE SCALE GENOMIC DNA]</scope>
    <source>
        <strain evidence="3 4">SD5</strain>
    </source>
</reference>
<feature type="transmembrane region" description="Helical" evidence="2">
    <location>
        <begin position="351"/>
        <end position="376"/>
    </location>
</feature>
<keyword evidence="2" id="KW-1133">Transmembrane helix</keyword>
<feature type="transmembrane region" description="Helical" evidence="2">
    <location>
        <begin position="131"/>
        <end position="152"/>
    </location>
</feature>
<keyword evidence="2" id="KW-0812">Transmembrane</keyword>
<dbReference type="EMBL" id="QUAJ01000010">
    <property type="protein sequence ID" value="REI41406.1"/>
    <property type="molecule type" value="Genomic_DNA"/>
</dbReference>
<feature type="transmembrane region" description="Helical" evidence="2">
    <location>
        <begin position="319"/>
        <end position="339"/>
    </location>
</feature>
<gene>
    <name evidence="3" type="ORF">DYH56_06985</name>
</gene>
<dbReference type="InterPro" id="IPR002528">
    <property type="entry name" value="MATE_fam"/>
</dbReference>
<protein>
    <recommendedName>
        <fullName evidence="5">Na+-driven multidrug efflux pump</fullName>
    </recommendedName>
</protein>
<evidence type="ECO:0000256" key="2">
    <source>
        <dbReference type="SAM" id="Phobius"/>
    </source>
</evidence>
<name>A0ABX9KHA4_9FUSO</name>
<feature type="transmembrane region" description="Helical" evidence="2">
    <location>
        <begin position="90"/>
        <end position="111"/>
    </location>
</feature>
<feature type="transmembrane region" description="Helical" evidence="2">
    <location>
        <begin position="34"/>
        <end position="51"/>
    </location>
</feature>
<accession>A0ABX9KHA4</accession>
<organism evidence="3 4">
    <name type="scientific">Psychrilyobacter piezotolerans</name>
    <dbReference type="NCBI Taxonomy" id="2293438"/>
    <lineage>
        <taxon>Bacteria</taxon>
        <taxon>Fusobacteriati</taxon>
        <taxon>Fusobacteriota</taxon>
        <taxon>Fusobacteriia</taxon>
        <taxon>Fusobacteriales</taxon>
        <taxon>Fusobacteriaceae</taxon>
        <taxon>Psychrilyobacter</taxon>
    </lineage>
</organism>
<feature type="transmembrane region" description="Helical" evidence="2">
    <location>
        <begin position="239"/>
        <end position="261"/>
    </location>
</feature>
<dbReference type="RefSeq" id="WP_114642154.1">
    <property type="nucleotide sequence ID" value="NZ_JAACIO010000011.1"/>
</dbReference>